<organism evidence="2 3">
    <name type="scientific">Dimorphilus gyrociliatus</name>
    <dbReference type="NCBI Taxonomy" id="2664684"/>
    <lineage>
        <taxon>Eukaryota</taxon>
        <taxon>Metazoa</taxon>
        <taxon>Spiralia</taxon>
        <taxon>Lophotrochozoa</taxon>
        <taxon>Annelida</taxon>
        <taxon>Polychaeta</taxon>
        <taxon>Polychaeta incertae sedis</taxon>
        <taxon>Dinophilidae</taxon>
        <taxon>Dimorphilus</taxon>
    </lineage>
</organism>
<comment type="caution">
    <text evidence="2">The sequence shown here is derived from an EMBL/GenBank/DDBJ whole genome shotgun (WGS) entry which is preliminary data.</text>
</comment>
<reference evidence="2 3" key="1">
    <citation type="submission" date="2020-08" db="EMBL/GenBank/DDBJ databases">
        <authorList>
            <person name="Hejnol A."/>
        </authorList>
    </citation>
    <scope>NUCLEOTIDE SEQUENCE [LARGE SCALE GENOMIC DNA]</scope>
</reference>
<feature type="compositionally biased region" description="Polar residues" evidence="1">
    <location>
        <begin position="116"/>
        <end position="130"/>
    </location>
</feature>
<evidence type="ECO:0000313" key="2">
    <source>
        <dbReference type="EMBL" id="CAD5126283.1"/>
    </source>
</evidence>
<accession>A0A7I8WDM2</accession>
<gene>
    <name evidence="2" type="ORF">DGYR_LOCUS13534</name>
</gene>
<sequence>MFIRIKHTSTKVTDPTISMKSMNAVSKLLLYFPAGVVGADFVSSASSTPKATSTTTPLPYAHSQFVQINPEKGSNQPTDDDSTCKEEKDPSSVIDQKKCKSKTEETSNGKIEKTGTGKNNACPNFENDSGVTPLPVEHNAPLGEALLKNSKTEFLIDKYGNLKQSDGDFEEMIRRIKDIKKCGYPFCKKLKKKVMPEKYRNEKDKPKKKTHCCHHLIPNWKVEEIAKSAGRAGVE</sequence>
<protein>
    <submittedName>
        <fullName evidence="2">DgyrCDS14439</fullName>
    </submittedName>
</protein>
<dbReference type="EMBL" id="CAJFCJ010000038">
    <property type="protein sequence ID" value="CAD5126283.1"/>
    <property type="molecule type" value="Genomic_DNA"/>
</dbReference>
<feature type="compositionally biased region" description="Basic and acidic residues" evidence="1">
    <location>
        <begin position="82"/>
        <end position="115"/>
    </location>
</feature>
<dbReference type="Proteomes" id="UP000549394">
    <property type="component" value="Unassembled WGS sequence"/>
</dbReference>
<name>A0A7I8WDM2_9ANNE</name>
<evidence type="ECO:0000313" key="3">
    <source>
        <dbReference type="Proteomes" id="UP000549394"/>
    </source>
</evidence>
<keyword evidence="3" id="KW-1185">Reference proteome</keyword>
<dbReference type="AlphaFoldDB" id="A0A7I8WDM2"/>
<feature type="compositionally biased region" description="Polar residues" evidence="1">
    <location>
        <begin position="67"/>
        <end position="77"/>
    </location>
</feature>
<proteinExistence type="predicted"/>
<evidence type="ECO:0000256" key="1">
    <source>
        <dbReference type="SAM" id="MobiDB-lite"/>
    </source>
</evidence>
<feature type="region of interest" description="Disordered" evidence="1">
    <location>
        <begin position="67"/>
        <end position="130"/>
    </location>
</feature>